<feature type="binding site" description="covalent" evidence="6">
    <location>
        <position position="61"/>
    </location>
    <ligand>
        <name>heme c</name>
        <dbReference type="ChEBI" id="CHEBI:61717"/>
    </ligand>
</feature>
<evidence type="ECO:0000256" key="7">
    <source>
        <dbReference type="PIRSR" id="PIRSR000025-2"/>
    </source>
</evidence>
<dbReference type="GO" id="GO:0020037">
    <property type="term" value="F:heme binding"/>
    <property type="evidence" value="ECO:0007669"/>
    <property type="project" value="InterPro"/>
</dbReference>
<evidence type="ECO:0000256" key="6">
    <source>
        <dbReference type="PIRSR" id="PIRSR000025-1"/>
    </source>
</evidence>
<feature type="domain" description="Cytochrome c" evidence="9">
    <location>
        <begin position="42"/>
        <end position="119"/>
    </location>
</feature>
<dbReference type="PANTHER" id="PTHR37823:SF2">
    <property type="entry name" value="CYTOCHROME C-550"/>
    <property type="match status" value="1"/>
</dbReference>
<evidence type="ECO:0000259" key="9">
    <source>
        <dbReference type="PROSITE" id="PS51007"/>
    </source>
</evidence>
<keyword evidence="8" id="KW-0812">Transmembrane</keyword>
<keyword evidence="8" id="KW-1133">Transmembrane helix</keyword>
<dbReference type="InterPro" id="IPR051811">
    <property type="entry name" value="Cytochrome_c550/c551-like"/>
</dbReference>
<dbReference type="Pfam" id="PF13442">
    <property type="entry name" value="Cytochrome_CBB3"/>
    <property type="match status" value="1"/>
</dbReference>
<keyword evidence="3 7" id="KW-0479">Metal-binding</keyword>
<dbReference type="NCBIfam" id="NF045773">
    <property type="entry name" value="cytochro_C550"/>
    <property type="match status" value="1"/>
</dbReference>
<evidence type="ECO:0000313" key="10">
    <source>
        <dbReference type="EMBL" id="QPC46908.1"/>
    </source>
</evidence>
<keyword evidence="2 6" id="KW-0349">Heme</keyword>
<keyword evidence="1" id="KW-0813">Transport</keyword>
<evidence type="ECO:0000313" key="11">
    <source>
        <dbReference type="Proteomes" id="UP000593626"/>
    </source>
</evidence>
<dbReference type="Gene3D" id="1.10.760.10">
    <property type="entry name" value="Cytochrome c-like domain"/>
    <property type="match status" value="1"/>
</dbReference>
<dbReference type="InterPro" id="IPR054780">
    <property type="entry name" value="Cytochro_C550_firm"/>
</dbReference>
<evidence type="ECO:0000256" key="5">
    <source>
        <dbReference type="ARBA" id="ARBA00023004"/>
    </source>
</evidence>
<dbReference type="GO" id="GO:0016020">
    <property type="term" value="C:membrane"/>
    <property type="evidence" value="ECO:0007669"/>
    <property type="project" value="InterPro"/>
</dbReference>
<dbReference type="PIRSF" id="PIRSF000025">
    <property type="entry name" value="Cytc_Bsub_c550"/>
    <property type="match status" value="1"/>
</dbReference>
<dbReference type="SUPFAM" id="SSF46626">
    <property type="entry name" value="Cytochrome c"/>
    <property type="match status" value="1"/>
</dbReference>
<evidence type="ECO:0000256" key="4">
    <source>
        <dbReference type="ARBA" id="ARBA00022982"/>
    </source>
</evidence>
<comment type="PTM">
    <text evidence="6">Binds 1 heme c group covalently per subunit.</text>
</comment>
<feature type="binding site" description="axial binding residue" evidence="7">
    <location>
        <position position="65"/>
    </location>
    <ligand>
        <name>heme c</name>
        <dbReference type="ChEBI" id="CHEBI:61717"/>
    </ligand>
    <ligandPart>
        <name>Fe</name>
        <dbReference type="ChEBI" id="CHEBI:18248"/>
    </ligandPart>
</feature>
<dbReference type="InterPro" id="IPR009056">
    <property type="entry name" value="Cyt_c-like_dom"/>
</dbReference>
<protein>
    <submittedName>
        <fullName evidence="10">Cytochrome c</fullName>
    </submittedName>
</protein>
<reference evidence="10 11" key="1">
    <citation type="submission" date="2019-07" db="EMBL/GenBank/DDBJ databases">
        <title>Genome sequence of 2 isolates from Red Sea Mangroves.</title>
        <authorList>
            <person name="Sefrji F."/>
            <person name="Michoud G."/>
            <person name="Merlino G."/>
            <person name="Daffonchio D."/>
        </authorList>
    </citation>
    <scope>NUCLEOTIDE SEQUENCE [LARGE SCALE GENOMIC DNA]</scope>
    <source>
        <strain evidence="10 11">R1DC41</strain>
    </source>
</reference>
<evidence type="ECO:0000256" key="2">
    <source>
        <dbReference type="ARBA" id="ARBA00022617"/>
    </source>
</evidence>
<dbReference type="GO" id="GO:0009055">
    <property type="term" value="F:electron transfer activity"/>
    <property type="evidence" value="ECO:0007669"/>
    <property type="project" value="InterPro"/>
</dbReference>
<name>A0A7S8CBH3_9BACI</name>
<feature type="transmembrane region" description="Helical" evidence="8">
    <location>
        <begin position="6"/>
        <end position="25"/>
    </location>
</feature>
<keyword evidence="8" id="KW-0472">Membrane</keyword>
<keyword evidence="5 7" id="KW-0408">Iron</keyword>
<dbReference type="KEGG" id="mcui:G8O30_08005"/>
<feature type="binding site" description="covalent" evidence="6">
    <location>
        <position position="64"/>
    </location>
    <ligand>
        <name>heme c</name>
        <dbReference type="ChEBI" id="CHEBI:61717"/>
    </ligand>
</feature>
<dbReference type="InterPro" id="IPR012218">
    <property type="entry name" value="Cyt_c_BACSU-c550-type"/>
</dbReference>
<dbReference type="InterPro" id="IPR036909">
    <property type="entry name" value="Cyt_c-like_dom_sf"/>
</dbReference>
<dbReference type="RefSeq" id="WP_239674447.1">
    <property type="nucleotide sequence ID" value="NZ_CP049742.1"/>
</dbReference>
<sequence length="119" mass="12590">MNRNPLVPFLLIAILGIGTMFFLSIKGLGDAEEIAAEHEGGGEEQASTEEFDPATFYASNCASCHGGNYEGGFGPALAGTELSAEKIKDILQNGQGQMPAGLVPEENLDAMTEWILTLE</sequence>
<keyword evidence="4" id="KW-0249">Electron transport</keyword>
<gene>
    <name evidence="10" type="ORF">G8O30_08005</name>
</gene>
<dbReference type="AlphaFoldDB" id="A0A7S8CBH3"/>
<evidence type="ECO:0000256" key="1">
    <source>
        <dbReference type="ARBA" id="ARBA00022448"/>
    </source>
</evidence>
<feature type="binding site" description="axial binding residue" evidence="7">
    <location>
        <position position="98"/>
    </location>
    <ligand>
        <name>heme c</name>
        <dbReference type="ChEBI" id="CHEBI:61717"/>
    </ligand>
    <ligandPart>
        <name>Fe</name>
        <dbReference type="ChEBI" id="CHEBI:18248"/>
    </ligandPart>
</feature>
<proteinExistence type="predicted"/>
<evidence type="ECO:0000256" key="8">
    <source>
        <dbReference type="SAM" id="Phobius"/>
    </source>
</evidence>
<dbReference type="PANTHER" id="PTHR37823">
    <property type="entry name" value="CYTOCHROME C-553-LIKE"/>
    <property type="match status" value="1"/>
</dbReference>
<dbReference type="PROSITE" id="PS51007">
    <property type="entry name" value="CYTC"/>
    <property type="match status" value="1"/>
</dbReference>
<accession>A0A7S8CBH3</accession>
<evidence type="ECO:0000256" key="3">
    <source>
        <dbReference type="ARBA" id="ARBA00022723"/>
    </source>
</evidence>
<keyword evidence="11" id="KW-1185">Reference proteome</keyword>
<organism evidence="10 11">
    <name type="scientific">Mangrovibacillus cuniculi</name>
    <dbReference type="NCBI Taxonomy" id="2593652"/>
    <lineage>
        <taxon>Bacteria</taxon>
        <taxon>Bacillati</taxon>
        <taxon>Bacillota</taxon>
        <taxon>Bacilli</taxon>
        <taxon>Bacillales</taxon>
        <taxon>Bacillaceae</taxon>
        <taxon>Mangrovibacillus</taxon>
    </lineage>
</organism>
<dbReference type="Proteomes" id="UP000593626">
    <property type="component" value="Chromosome"/>
</dbReference>
<dbReference type="GO" id="GO:0005506">
    <property type="term" value="F:iron ion binding"/>
    <property type="evidence" value="ECO:0007669"/>
    <property type="project" value="InterPro"/>
</dbReference>
<dbReference type="EMBL" id="CP049742">
    <property type="protein sequence ID" value="QPC46908.1"/>
    <property type="molecule type" value="Genomic_DNA"/>
</dbReference>